<sequence>MNEIKAVCIEKLSKPWQDMEKSNAMWNKRAREFRKASASADDSGVFEFFKSRAELKGRSVIDVGCGAGRYLKRLLDEGALAEGLEPSVEMAREARDYLSQSGYDGAAATIRNVAFQDFAPEKKYDYVFISNSPVISYYENYAKIVALPRRGLFISSWLRIQDLFLEKIAAALGREAHTHGGCDIVYFLNLLLADGYYPDFWTHVSHREERVDPENFYLRYTSWLYGPEYGEKELDRVKREIGKYLGDDKKVAVSSTNVMGMLYLDLLKQSL</sequence>
<dbReference type="EMBL" id="ADFP01000007">
    <property type="protein sequence ID" value="EFB92025.1"/>
    <property type="molecule type" value="Genomic_DNA"/>
</dbReference>
<proteinExistence type="predicted"/>
<dbReference type="CDD" id="cd02440">
    <property type="entry name" value="AdoMet_MTases"/>
    <property type="match status" value="1"/>
</dbReference>
<keyword evidence="3" id="KW-1185">Reference proteome</keyword>
<evidence type="ECO:0000313" key="3">
    <source>
        <dbReference type="Proteomes" id="UP000006462"/>
    </source>
</evidence>
<dbReference type="SUPFAM" id="SSF53335">
    <property type="entry name" value="S-adenosyl-L-methionine-dependent methyltransferases"/>
    <property type="match status" value="1"/>
</dbReference>
<comment type="caution">
    <text evidence="2">The sequence shown here is derived from an EMBL/GenBank/DDBJ whole genome shotgun (WGS) entry which is preliminary data.</text>
</comment>
<accession>A0ABM9ZYG2</accession>
<gene>
    <name evidence="2" type="ORF">HMPREF7215_0492</name>
</gene>
<feature type="domain" description="Methyltransferase" evidence="1">
    <location>
        <begin position="60"/>
        <end position="132"/>
    </location>
</feature>
<organism evidence="2 3">
    <name type="scientific">Pyramidobacter piscolens W5455</name>
    <dbReference type="NCBI Taxonomy" id="352165"/>
    <lineage>
        <taxon>Bacteria</taxon>
        <taxon>Thermotogati</taxon>
        <taxon>Synergistota</taxon>
        <taxon>Synergistia</taxon>
        <taxon>Synergistales</taxon>
        <taxon>Dethiosulfovibrionaceae</taxon>
        <taxon>Pyramidobacter</taxon>
    </lineage>
</organism>
<dbReference type="Proteomes" id="UP000006462">
    <property type="component" value="Unassembled WGS sequence"/>
</dbReference>
<evidence type="ECO:0000313" key="2">
    <source>
        <dbReference type="EMBL" id="EFB92025.1"/>
    </source>
</evidence>
<reference evidence="2 3" key="1">
    <citation type="submission" date="2009-12" db="EMBL/GenBank/DDBJ databases">
        <authorList>
            <person name="Shrivastava S."/>
            <person name="Madupu R."/>
            <person name="Durkin A.S."/>
            <person name="Torralba M."/>
            <person name="Methe B."/>
            <person name="Sutton G.G."/>
            <person name="Strausberg R.L."/>
            <person name="Nelson K.E."/>
        </authorList>
    </citation>
    <scope>NUCLEOTIDE SEQUENCE [LARGE SCALE GENOMIC DNA]</scope>
    <source>
        <strain evidence="2 3">W5455</strain>
    </source>
</reference>
<evidence type="ECO:0000259" key="1">
    <source>
        <dbReference type="Pfam" id="PF13649"/>
    </source>
</evidence>
<dbReference type="InterPro" id="IPR029063">
    <property type="entry name" value="SAM-dependent_MTases_sf"/>
</dbReference>
<name>A0ABM9ZYG2_9BACT</name>
<dbReference type="Gene3D" id="3.40.50.150">
    <property type="entry name" value="Vaccinia Virus protein VP39"/>
    <property type="match status" value="1"/>
</dbReference>
<protein>
    <recommendedName>
        <fullName evidence="1">Methyltransferase domain-containing protein</fullName>
    </recommendedName>
</protein>
<dbReference type="Pfam" id="PF13649">
    <property type="entry name" value="Methyltransf_25"/>
    <property type="match status" value="1"/>
</dbReference>
<dbReference type="InterPro" id="IPR041698">
    <property type="entry name" value="Methyltransf_25"/>
</dbReference>
<dbReference type="RefSeq" id="WP_009163549.1">
    <property type="nucleotide sequence ID" value="NZ_ADFP01000007.1"/>
</dbReference>